<dbReference type="Proteomes" id="UP000032180">
    <property type="component" value="Chromosome 9"/>
</dbReference>
<evidence type="ECO:0000313" key="1">
    <source>
        <dbReference type="EnsemblPlants" id="LPERR09G13090.1"/>
    </source>
</evidence>
<evidence type="ECO:0008006" key="3">
    <source>
        <dbReference type="Google" id="ProtNLM"/>
    </source>
</evidence>
<reference evidence="1 2" key="1">
    <citation type="submission" date="2012-08" db="EMBL/GenBank/DDBJ databases">
        <title>Oryza genome evolution.</title>
        <authorList>
            <person name="Wing R.A."/>
        </authorList>
    </citation>
    <scope>NUCLEOTIDE SEQUENCE</scope>
</reference>
<keyword evidence="2" id="KW-1185">Reference proteome</keyword>
<name>A0A0D9XFV5_9ORYZ</name>
<dbReference type="eggNOG" id="ENOG502S1PY">
    <property type="taxonomic scope" value="Eukaryota"/>
</dbReference>
<dbReference type="Gramene" id="LPERR09G13090.1">
    <property type="protein sequence ID" value="LPERR09G13090.1"/>
    <property type="gene ID" value="LPERR09G13090"/>
</dbReference>
<dbReference type="STRING" id="77586.A0A0D9XFV5"/>
<dbReference type="HOGENOM" id="CLU_1351968_0_0_1"/>
<protein>
    <recommendedName>
        <fullName evidence="3">C2 domain-containing protein</fullName>
    </recommendedName>
</protein>
<dbReference type="EnsemblPlants" id="LPERR09G13090.1">
    <property type="protein sequence ID" value="LPERR09G13090.1"/>
    <property type="gene ID" value="LPERR09G13090"/>
</dbReference>
<organism evidence="1 2">
    <name type="scientific">Leersia perrieri</name>
    <dbReference type="NCBI Taxonomy" id="77586"/>
    <lineage>
        <taxon>Eukaryota</taxon>
        <taxon>Viridiplantae</taxon>
        <taxon>Streptophyta</taxon>
        <taxon>Embryophyta</taxon>
        <taxon>Tracheophyta</taxon>
        <taxon>Spermatophyta</taxon>
        <taxon>Magnoliopsida</taxon>
        <taxon>Liliopsida</taxon>
        <taxon>Poales</taxon>
        <taxon>Poaceae</taxon>
        <taxon>BOP clade</taxon>
        <taxon>Oryzoideae</taxon>
        <taxon>Oryzeae</taxon>
        <taxon>Oryzinae</taxon>
        <taxon>Leersia</taxon>
    </lineage>
</organism>
<dbReference type="AlphaFoldDB" id="A0A0D9XFV5"/>
<accession>A0A0D9XFV5</accession>
<reference evidence="2" key="2">
    <citation type="submission" date="2013-12" db="EMBL/GenBank/DDBJ databases">
        <authorList>
            <person name="Yu Y."/>
            <person name="Lee S."/>
            <person name="de Baynast K."/>
            <person name="Wissotski M."/>
            <person name="Liu L."/>
            <person name="Talag J."/>
            <person name="Goicoechea J."/>
            <person name="Angelova A."/>
            <person name="Jetty R."/>
            <person name="Kudrna D."/>
            <person name="Golser W."/>
            <person name="Rivera L."/>
            <person name="Zhang J."/>
            <person name="Wing R."/>
        </authorList>
    </citation>
    <scope>NUCLEOTIDE SEQUENCE</scope>
</reference>
<reference evidence="1" key="3">
    <citation type="submission" date="2015-04" db="UniProtKB">
        <authorList>
            <consortium name="EnsemblPlants"/>
        </authorList>
    </citation>
    <scope>IDENTIFICATION</scope>
</reference>
<evidence type="ECO:0000313" key="2">
    <source>
        <dbReference type="Proteomes" id="UP000032180"/>
    </source>
</evidence>
<proteinExistence type="predicted"/>
<sequence>MTSKKAMPSSSTAAAAASAMDLEVTVMSGEEVTIPTTGRPLGRCAFAVVRTPAVAASTHIDEDSYGDCNGYPYWKEAVAVSIPAGVSGFGVEICRRRSSGRVETVAAAFVPVGDFTVGPPGHLHCLSYRLFNAGEDGCRKRRRNGIVNITVRRTDVKYAFPAAAAVPIGEGKKGSVSAAAAAMNGGASGSGGGSSCGAAAAPAGAAMGYPVGFTAGKACV</sequence>